<organism evidence="2 3">
    <name type="scientific">Puccinia graminis f. sp. tritici</name>
    <dbReference type="NCBI Taxonomy" id="56615"/>
    <lineage>
        <taxon>Eukaryota</taxon>
        <taxon>Fungi</taxon>
        <taxon>Dikarya</taxon>
        <taxon>Basidiomycota</taxon>
        <taxon>Pucciniomycotina</taxon>
        <taxon>Pucciniomycetes</taxon>
        <taxon>Pucciniales</taxon>
        <taxon>Pucciniaceae</taxon>
        <taxon>Puccinia</taxon>
    </lineage>
</organism>
<accession>A0A5B0MFB1</accession>
<gene>
    <name evidence="2" type="ORF">PGTUg99_032602</name>
</gene>
<reference evidence="2 3" key="1">
    <citation type="submission" date="2019-05" db="EMBL/GenBank/DDBJ databases">
        <title>Emergence of the Ug99 lineage of the wheat stem rust pathogen through somatic hybridization.</title>
        <authorList>
            <person name="Li F."/>
            <person name="Upadhyaya N.M."/>
            <person name="Sperschneider J."/>
            <person name="Matny O."/>
            <person name="Nguyen-Phuc H."/>
            <person name="Mago R."/>
            <person name="Raley C."/>
            <person name="Miller M.E."/>
            <person name="Silverstein K.A.T."/>
            <person name="Henningsen E."/>
            <person name="Hirsch C.D."/>
            <person name="Visser B."/>
            <person name="Pretorius Z.A."/>
            <person name="Steffenson B.J."/>
            <person name="Schwessinger B."/>
            <person name="Dodds P.N."/>
            <person name="Figueroa M."/>
        </authorList>
    </citation>
    <scope>NUCLEOTIDE SEQUENCE [LARGE SCALE GENOMIC DNA]</scope>
    <source>
        <strain evidence="2 3">Ug99</strain>
    </source>
</reference>
<feature type="compositionally biased region" description="Polar residues" evidence="1">
    <location>
        <begin position="86"/>
        <end position="109"/>
    </location>
</feature>
<feature type="region of interest" description="Disordered" evidence="1">
    <location>
        <begin position="52"/>
        <end position="163"/>
    </location>
</feature>
<feature type="compositionally biased region" description="Low complexity" evidence="1">
    <location>
        <begin position="145"/>
        <end position="163"/>
    </location>
</feature>
<dbReference type="EMBL" id="VDEP01000472">
    <property type="protein sequence ID" value="KAA1075625.1"/>
    <property type="molecule type" value="Genomic_DNA"/>
</dbReference>
<dbReference type="Proteomes" id="UP000325313">
    <property type="component" value="Unassembled WGS sequence"/>
</dbReference>
<feature type="compositionally biased region" description="Low complexity" evidence="1">
    <location>
        <begin position="63"/>
        <end position="72"/>
    </location>
</feature>
<feature type="region of interest" description="Disordered" evidence="1">
    <location>
        <begin position="1"/>
        <end position="35"/>
    </location>
</feature>
<dbReference type="AlphaFoldDB" id="A0A5B0MFB1"/>
<sequence length="271" mass="29150">MQPHTYQKHAGPGTRFIPPNLSNQSHYQPHVGSLAPAGAHVPSEYLAPAAGPQFNIANPQPSPAGAPSVPVSTNGAQGAGRHPDLSTPQLSTQVEVMSGGHRTNPSPTHGQLGLIGRSETGGIGPVRTTPQTSHLNHSPYRYEARSSAGDSASSFSQRSSLSDLSNDLIRPETLTYIRENYQQLQESLDNHKEFTRIGQPLFMIPEQERWAAAIALILHRDRVNISIPAATPGMETTQDTPNLKSLVSTNIRVILLDPKLDIYGQRVSASG</sequence>
<name>A0A5B0MFB1_PUCGR</name>
<evidence type="ECO:0000313" key="3">
    <source>
        <dbReference type="Proteomes" id="UP000325313"/>
    </source>
</evidence>
<protein>
    <submittedName>
        <fullName evidence="2">Uncharacterized protein</fullName>
    </submittedName>
</protein>
<comment type="caution">
    <text evidence="2">The sequence shown here is derived from an EMBL/GenBank/DDBJ whole genome shotgun (WGS) entry which is preliminary data.</text>
</comment>
<proteinExistence type="predicted"/>
<evidence type="ECO:0000313" key="2">
    <source>
        <dbReference type="EMBL" id="KAA1075625.1"/>
    </source>
</evidence>
<evidence type="ECO:0000256" key="1">
    <source>
        <dbReference type="SAM" id="MobiDB-lite"/>
    </source>
</evidence>